<reference evidence="2 3" key="1">
    <citation type="journal article" date="2018" name="Evol. Lett.">
        <title>Horizontal gene cluster transfer increased hallucinogenic mushroom diversity.</title>
        <authorList>
            <person name="Reynolds H.T."/>
            <person name="Vijayakumar V."/>
            <person name="Gluck-Thaler E."/>
            <person name="Korotkin H.B."/>
            <person name="Matheny P.B."/>
            <person name="Slot J.C."/>
        </authorList>
    </citation>
    <scope>NUCLEOTIDE SEQUENCE [LARGE SCALE GENOMIC DNA]</scope>
    <source>
        <strain evidence="2 3">SRW20</strain>
    </source>
</reference>
<dbReference type="InParanoid" id="A0A409XY61"/>
<gene>
    <name evidence="2" type="ORF">CVT26_008355</name>
</gene>
<comment type="caution">
    <text evidence="2">The sequence shown here is derived from an EMBL/GenBank/DDBJ whole genome shotgun (WGS) entry which is preliminary data.</text>
</comment>
<name>A0A409XY61_9AGAR</name>
<dbReference type="InterPro" id="IPR016040">
    <property type="entry name" value="NAD(P)-bd_dom"/>
</dbReference>
<dbReference type="Pfam" id="PF13460">
    <property type="entry name" value="NAD_binding_10"/>
    <property type="match status" value="1"/>
</dbReference>
<protein>
    <recommendedName>
        <fullName evidence="1">NAD(P)-binding domain-containing protein</fullName>
    </recommendedName>
</protein>
<keyword evidence="3" id="KW-1185">Reference proteome</keyword>
<dbReference type="InterPro" id="IPR051783">
    <property type="entry name" value="NAD(P)-dependent_oxidoreduct"/>
</dbReference>
<dbReference type="InterPro" id="IPR036291">
    <property type="entry name" value="NAD(P)-bd_dom_sf"/>
</dbReference>
<dbReference type="Gene3D" id="3.40.50.720">
    <property type="entry name" value="NAD(P)-binding Rossmann-like Domain"/>
    <property type="match status" value="1"/>
</dbReference>
<proteinExistence type="predicted"/>
<evidence type="ECO:0000313" key="3">
    <source>
        <dbReference type="Proteomes" id="UP000284706"/>
    </source>
</evidence>
<evidence type="ECO:0000259" key="1">
    <source>
        <dbReference type="Pfam" id="PF13460"/>
    </source>
</evidence>
<dbReference type="STRING" id="231916.A0A409XY61"/>
<organism evidence="2 3">
    <name type="scientific">Gymnopilus dilepis</name>
    <dbReference type="NCBI Taxonomy" id="231916"/>
    <lineage>
        <taxon>Eukaryota</taxon>
        <taxon>Fungi</taxon>
        <taxon>Dikarya</taxon>
        <taxon>Basidiomycota</taxon>
        <taxon>Agaricomycotina</taxon>
        <taxon>Agaricomycetes</taxon>
        <taxon>Agaricomycetidae</taxon>
        <taxon>Agaricales</taxon>
        <taxon>Agaricineae</taxon>
        <taxon>Hymenogastraceae</taxon>
        <taxon>Gymnopilus</taxon>
    </lineage>
</organism>
<accession>A0A409XY61</accession>
<dbReference type="GO" id="GO:0005737">
    <property type="term" value="C:cytoplasm"/>
    <property type="evidence" value="ECO:0007669"/>
    <property type="project" value="TreeGrafter"/>
</dbReference>
<dbReference type="Proteomes" id="UP000284706">
    <property type="component" value="Unassembled WGS sequence"/>
</dbReference>
<dbReference type="AlphaFoldDB" id="A0A409XY61"/>
<feature type="domain" description="NAD(P)-binding" evidence="1">
    <location>
        <begin position="11"/>
        <end position="100"/>
    </location>
</feature>
<dbReference type="EMBL" id="NHYE01001417">
    <property type="protein sequence ID" value="PPQ95712.1"/>
    <property type="molecule type" value="Genomic_DNA"/>
</dbReference>
<dbReference type="GO" id="GO:0004029">
    <property type="term" value="F:aldehyde dehydrogenase (NAD+) activity"/>
    <property type="evidence" value="ECO:0007669"/>
    <property type="project" value="TreeGrafter"/>
</dbReference>
<dbReference type="PANTHER" id="PTHR48079:SF6">
    <property type="entry name" value="NAD(P)-BINDING DOMAIN-CONTAINING PROTEIN-RELATED"/>
    <property type="match status" value="1"/>
</dbReference>
<evidence type="ECO:0000313" key="2">
    <source>
        <dbReference type="EMBL" id="PPQ95712.1"/>
    </source>
</evidence>
<dbReference type="SUPFAM" id="SSF51735">
    <property type="entry name" value="NAD(P)-binding Rossmann-fold domains"/>
    <property type="match status" value="1"/>
</dbReference>
<sequence length="366" mass="39803">MSTPVKIFFLGATGYIGGSVLNRFLEHRDAAQFAFTVLVRSADKAEKLKALGLKPVIGTLQDLTLLEDLSADADIVVSTADCDDVPMIKAILKGMKKHHATTGAVPILLHTSGTGVLADDAAGDRPWDVIYNDNDADQIESLADTQQHRYVDLEIVRADKEGYVKTYIVLPSTIYGIASGRLADEGIQNKQSVQIPSIIRASLGRKRGGMVGNGLNIWNNVHIGDGTPEGCNAQIFADKRTGPSVSNLYIVIYDAIKSNPDSVPHGREGFYIGENGEHTLHEVGKRVAEELVALGKATDPVPTPFTEEEIKTYFGGSTFWGTNSRGRSNRSKAVGWKPAKTTKDMLDSIRPEIEFILTNPSSKWRP</sequence>
<dbReference type="OrthoDB" id="10262413at2759"/>
<dbReference type="PANTHER" id="PTHR48079">
    <property type="entry name" value="PROTEIN YEEZ"/>
    <property type="match status" value="1"/>
</dbReference>